<protein>
    <recommendedName>
        <fullName evidence="4">Carbohydrate-binding module family 96 domain-containing protein</fullName>
    </recommendedName>
</protein>
<dbReference type="Proteomes" id="UP000250918">
    <property type="component" value="Unassembled WGS sequence"/>
</dbReference>
<dbReference type="EMBL" id="PQAP01000143">
    <property type="protein sequence ID" value="PWB70445.1"/>
    <property type="molecule type" value="Genomic_DNA"/>
</dbReference>
<evidence type="ECO:0000256" key="3">
    <source>
        <dbReference type="ARBA" id="ARBA00022729"/>
    </source>
</evidence>
<comment type="subcellular location">
    <subcellularLocation>
        <location evidence="1">Secreted</location>
    </subcellularLocation>
</comment>
<evidence type="ECO:0000256" key="1">
    <source>
        <dbReference type="ARBA" id="ARBA00004613"/>
    </source>
</evidence>
<comment type="caution">
    <text evidence="5">The sequence shown here is derived from an EMBL/GenBank/DDBJ whole genome shotgun (WGS) entry which is preliminary data.</text>
</comment>
<organism evidence="5 6">
    <name type="scientific">candidate division GN15 bacterium</name>
    <dbReference type="NCBI Taxonomy" id="2072418"/>
    <lineage>
        <taxon>Bacteria</taxon>
        <taxon>candidate division GN15</taxon>
    </lineage>
</organism>
<keyword evidence="3" id="KW-0732">Signal</keyword>
<evidence type="ECO:0000259" key="4">
    <source>
        <dbReference type="Pfam" id="PF24517"/>
    </source>
</evidence>
<accession>A0A855WY70</accession>
<dbReference type="GO" id="GO:0005576">
    <property type="term" value="C:extracellular region"/>
    <property type="evidence" value="ECO:0007669"/>
    <property type="project" value="UniProtKB-SubCell"/>
</dbReference>
<dbReference type="PROSITE" id="PS51257">
    <property type="entry name" value="PROKAR_LIPOPROTEIN"/>
    <property type="match status" value="1"/>
</dbReference>
<gene>
    <name evidence="5" type="ORF">C3F09_09030</name>
</gene>
<evidence type="ECO:0000256" key="2">
    <source>
        <dbReference type="ARBA" id="ARBA00022525"/>
    </source>
</evidence>
<keyword evidence="2" id="KW-0964">Secreted</keyword>
<dbReference type="AlphaFoldDB" id="A0A855WY70"/>
<feature type="domain" description="Carbohydrate-binding module family 96" evidence="4">
    <location>
        <begin position="37"/>
        <end position="150"/>
    </location>
</feature>
<reference evidence="5 6" key="1">
    <citation type="journal article" date="2018" name="ISME J.">
        <title>A methanotrophic archaeon couples anaerobic oxidation of methane to Fe(III) reduction.</title>
        <authorList>
            <person name="Cai C."/>
            <person name="Leu A.O."/>
            <person name="Xie G.J."/>
            <person name="Guo J."/>
            <person name="Feng Y."/>
            <person name="Zhao J.X."/>
            <person name="Tyson G.W."/>
            <person name="Yuan Z."/>
            <person name="Hu S."/>
        </authorList>
    </citation>
    <scope>NUCLEOTIDE SEQUENCE [LARGE SCALE GENOMIC DNA]</scope>
    <source>
        <strain evidence="5">FeB_12</strain>
    </source>
</reference>
<proteinExistence type="predicted"/>
<dbReference type="NCBIfam" id="NF033679">
    <property type="entry name" value="DNRLRE_dom"/>
    <property type="match status" value="1"/>
</dbReference>
<dbReference type="InterPro" id="IPR055372">
    <property type="entry name" value="CBM96"/>
</dbReference>
<dbReference type="Pfam" id="PF24517">
    <property type="entry name" value="CBM96"/>
    <property type="match status" value="1"/>
</dbReference>
<evidence type="ECO:0000313" key="5">
    <source>
        <dbReference type="EMBL" id="PWB70445.1"/>
    </source>
</evidence>
<sequence length="351" mass="37815">MRKLLYVALALVAVAVIMVGCQKDPLSPSMGDTRALSGQLTGAMIESATLYVYVNTASGRTVEVHRITAGWGELTVNWFNFGGAYAAAVEGTFVGNAGWQSVDITSLMKQWADGTYPNYGVLLKQVSPTFPRTKMNSREAADFHPYVEVTLVGGSTQTLDDLADAWIYQIESTYNGGASDTLFTGWNSETSWEKETLIRFNMPDVPHGGCTRTIGYWKTHAGFGPQADVVTPLLPIWLGTSGGLKSVQVTTAQMAVDYLSQQVYGAPSNGITKLYAQLLGAKLNIASGADYAEVAAAIAAADAFLATHNYLDWTSLSKADKNMVLGWQYTLDQYNNGFIGPAHCDDDVPVS</sequence>
<evidence type="ECO:0000313" key="6">
    <source>
        <dbReference type="Proteomes" id="UP000250918"/>
    </source>
</evidence>
<name>A0A855WY70_9BACT</name>